<proteinExistence type="predicted"/>
<dbReference type="EMBL" id="BNAF01000001">
    <property type="protein sequence ID" value="GHE23084.1"/>
    <property type="molecule type" value="Genomic_DNA"/>
</dbReference>
<comment type="caution">
    <text evidence="1">The sequence shown here is derived from an EMBL/GenBank/DDBJ whole genome shotgun (WGS) entry which is preliminary data.</text>
</comment>
<keyword evidence="2" id="KW-1185">Reference proteome</keyword>
<dbReference type="RefSeq" id="WP_189624598.1">
    <property type="nucleotide sequence ID" value="NZ_BNAF01000001.1"/>
</dbReference>
<evidence type="ECO:0000313" key="1">
    <source>
        <dbReference type="EMBL" id="GHE23084.1"/>
    </source>
</evidence>
<dbReference type="Proteomes" id="UP000620550">
    <property type="component" value="Unassembled WGS sequence"/>
</dbReference>
<evidence type="ECO:0000313" key="2">
    <source>
        <dbReference type="Proteomes" id="UP000620550"/>
    </source>
</evidence>
<protein>
    <submittedName>
        <fullName evidence="1">Uncharacterized protein</fullName>
    </submittedName>
</protein>
<sequence length="131" mass="15807">MTIIPREIEIQEKLSTIFDELVDQKEHIRCQLARSRQLYKQVCDEHIFSGFSTEVAWLEATQQHQQKFLEYDAHCYILDILTDYRNMEGYFPEYIDMLANLENIMLRFAREERYEVSAIIKPWLQKLIKSL</sequence>
<reference evidence="2" key="1">
    <citation type="journal article" date="2019" name="Int. J. Syst. Evol. Microbiol.">
        <title>The Global Catalogue of Microorganisms (GCM) 10K type strain sequencing project: providing services to taxonomists for standard genome sequencing and annotation.</title>
        <authorList>
            <consortium name="The Broad Institute Genomics Platform"/>
            <consortium name="The Broad Institute Genome Sequencing Center for Infectious Disease"/>
            <person name="Wu L."/>
            <person name="Ma J."/>
        </authorList>
    </citation>
    <scope>NUCLEOTIDE SEQUENCE [LARGE SCALE GENOMIC DNA]</scope>
    <source>
        <strain evidence="2">CGMCC 1.12966</strain>
    </source>
</reference>
<gene>
    <name evidence="1" type="ORF">GCM10017764_00520</name>
</gene>
<accession>A0ABQ3HS89</accession>
<organism evidence="1 2">
    <name type="scientific">Sphingobacterium griseoflavum</name>
    <dbReference type="NCBI Taxonomy" id="1474952"/>
    <lineage>
        <taxon>Bacteria</taxon>
        <taxon>Pseudomonadati</taxon>
        <taxon>Bacteroidota</taxon>
        <taxon>Sphingobacteriia</taxon>
        <taxon>Sphingobacteriales</taxon>
        <taxon>Sphingobacteriaceae</taxon>
        <taxon>Sphingobacterium</taxon>
    </lineage>
</organism>
<name>A0ABQ3HS89_9SPHI</name>